<dbReference type="SUPFAM" id="SSF49879">
    <property type="entry name" value="SMAD/FHA domain"/>
    <property type="match status" value="1"/>
</dbReference>
<dbReference type="Proteomes" id="UP000274504">
    <property type="component" value="Unassembled WGS sequence"/>
</dbReference>
<gene>
    <name evidence="2" type="ORF">HDID_LOCUS5971</name>
    <name evidence="3" type="ORF">WMSIL1_LOCUS4090</name>
</gene>
<dbReference type="Pfam" id="PF00498">
    <property type="entry name" value="FHA"/>
    <property type="match status" value="1"/>
</dbReference>
<evidence type="ECO:0000313" key="3">
    <source>
        <dbReference type="EMBL" id="VUZ43548.1"/>
    </source>
</evidence>
<feature type="domain" description="FHA" evidence="1">
    <location>
        <begin position="64"/>
        <end position="120"/>
    </location>
</feature>
<name>A0A0R3SM08_HYMDI</name>
<proteinExistence type="predicted"/>
<dbReference type="WBParaSite" id="HDID_0000597301-mRNA-1">
    <property type="protein sequence ID" value="HDID_0000597301-mRNA-1"/>
    <property type="gene ID" value="HDID_0000597301"/>
</dbReference>
<dbReference type="EMBL" id="UYSG01003859">
    <property type="protein sequence ID" value="VDL58289.1"/>
    <property type="molecule type" value="Genomic_DNA"/>
</dbReference>
<dbReference type="Gene3D" id="2.60.200.20">
    <property type="match status" value="1"/>
</dbReference>
<dbReference type="InterPro" id="IPR008984">
    <property type="entry name" value="SMAD_FHA_dom_sf"/>
</dbReference>
<keyword evidence="5" id="KW-1185">Reference proteome</keyword>
<reference evidence="6" key="1">
    <citation type="submission" date="2017-02" db="UniProtKB">
        <authorList>
            <consortium name="WormBaseParasite"/>
        </authorList>
    </citation>
    <scope>IDENTIFICATION</scope>
</reference>
<evidence type="ECO:0000313" key="2">
    <source>
        <dbReference type="EMBL" id="VDL58289.1"/>
    </source>
</evidence>
<dbReference type="InterPro" id="IPR000253">
    <property type="entry name" value="FHA_dom"/>
</dbReference>
<evidence type="ECO:0000313" key="5">
    <source>
        <dbReference type="Proteomes" id="UP000321570"/>
    </source>
</evidence>
<dbReference type="CDD" id="cd00060">
    <property type="entry name" value="FHA"/>
    <property type="match status" value="1"/>
</dbReference>
<protein>
    <submittedName>
        <fullName evidence="6">FHA domain-containing protein</fullName>
    </submittedName>
</protein>
<dbReference type="AlphaFoldDB" id="A0A0R3SM08"/>
<accession>A0A0R3SM08</accession>
<dbReference type="PROSITE" id="PS50006">
    <property type="entry name" value="FHA_DOMAIN"/>
    <property type="match status" value="1"/>
</dbReference>
<organism evidence="6">
    <name type="scientific">Hymenolepis diminuta</name>
    <name type="common">Rat tapeworm</name>
    <dbReference type="NCBI Taxonomy" id="6216"/>
    <lineage>
        <taxon>Eukaryota</taxon>
        <taxon>Metazoa</taxon>
        <taxon>Spiralia</taxon>
        <taxon>Lophotrochozoa</taxon>
        <taxon>Platyhelminthes</taxon>
        <taxon>Cestoda</taxon>
        <taxon>Eucestoda</taxon>
        <taxon>Cyclophyllidea</taxon>
        <taxon>Hymenolepididae</taxon>
        <taxon>Hymenolepis</taxon>
    </lineage>
</organism>
<evidence type="ECO:0000313" key="6">
    <source>
        <dbReference type="WBParaSite" id="HDID_0000597301-mRNA-1"/>
    </source>
</evidence>
<dbReference type="Proteomes" id="UP000321570">
    <property type="component" value="Unassembled WGS sequence"/>
</dbReference>
<sequence length="169" mass="19367">MIRRVASRPVEEPKPKPTTAKILILQRMCDLSQGGRYTEDDIEKFINPLFRPEEMILRSNKDSLSIGSIDSDLKLDYRLKSIIDRNLIWPLHAVIRRLPNGNFAIVDNSRYGTYVMYKRVQGEVILDNGDIICFGYPYGDTILPGQQLGPFYSDVKYIACIGDITEKHD</sequence>
<evidence type="ECO:0000259" key="1">
    <source>
        <dbReference type="PROSITE" id="PS50006"/>
    </source>
</evidence>
<evidence type="ECO:0000313" key="4">
    <source>
        <dbReference type="Proteomes" id="UP000274504"/>
    </source>
</evidence>
<reference evidence="2 4" key="2">
    <citation type="submission" date="2018-11" db="EMBL/GenBank/DDBJ databases">
        <authorList>
            <consortium name="Pathogen Informatics"/>
        </authorList>
    </citation>
    <scope>NUCLEOTIDE SEQUENCE [LARGE SCALE GENOMIC DNA]</scope>
</reference>
<dbReference type="STRING" id="6216.A0A0R3SM08"/>
<dbReference type="OrthoDB" id="436852at2759"/>
<dbReference type="EMBL" id="CABIJS010000111">
    <property type="protein sequence ID" value="VUZ43548.1"/>
    <property type="molecule type" value="Genomic_DNA"/>
</dbReference>
<reference evidence="3 5" key="3">
    <citation type="submission" date="2019-07" db="EMBL/GenBank/DDBJ databases">
        <authorList>
            <person name="Jastrzebski P J."/>
            <person name="Paukszto L."/>
            <person name="Jastrzebski P J."/>
        </authorList>
    </citation>
    <scope>NUCLEOTIDE SEQUENCE [LARGE SCALE GENOMIC DNA]</scope>
    <source>
        <strain evidence="3 5">WMS-il1</strain>
    </source>
</reference>